<proteinExistence type="predicted"/>
<gene>
    <name evidence="1" type="ordered locus">Spea_3298</name>
</gene>
<dbReference type="OrthoDB" id="6875580at2"/>
<dbReference type="Gene3D" id="3.40.50.300">
    <property type="entry name" value="P-loop containing nucleotide triphosphate hydrolases"/>
    <property type="match status" value="1"/>
</dbReference>
<dbReference type="InterPro" id="IPR027417">
    <property type="entry name" value="P-loop_NTPase"/>
</dbReference>
<sequence>MPKNVRARPYTSHLKMLEEKKGCLSGRNQAEFSSWVDPEKVKFAVEELRKVEFVVTIFRKEEPKKVKEFYFPCQLIEKRSPKKVNIKADTYADFNCDESIIIEGLVGHGKSILLRHLHNYELNSAATIPLFIELKDVNVEQPISEFFSEYIEKNLGFRCSEKLFESLLKIGLFSFFFDGFDEVEYDIRQNVVEFIQYVASRSSNKKIFVTTRPGNEIQRSSSFIIFSIKPLDNDEQIGFVKKLMATEKSIVQKENLQRNIDSLPKKLRELLKTPLMLTLFSMVYRNKVKIPEDHSDFYKKLFDTLVSEHDGLKLGFTRPTKTLFSADKIKTALELLSYYSIKSSELSGSKDDFIRVIKNVLLDMGEKVTQASNLLDDITRNTCLLQIDDHDYRFLHEMIPHYFAASCIKEQTDDLDAISFYGSSRRKWRQWLNVLQFLADIDTRRFVRNLYLPEVELFFEPSLLPRKLSFTSEGADMFSRNFYFIIFIGSSKEMTAEDKYKDVLMFNVSTNFLVDKHFWNPGHSNGTTEKVNLDSFIDRVYRKVSGCRQDDNFTQLSKIGVASDIEEHKVRVINLFEVLNELKLNQWFKDELNKLPLDNMKAKYMKYYELNRRKEEESKKGKFEV</sequence>
<dbReference type="Proteomes" id="UP000002608">
    <property type="component" value="Chromosome"/>
</dbReference>
<accession>A8H7S6</accession>
<dbReference type="HOGENOM" id="CLU_437361_0_0_6"/>
<evidence type="ECO:0000313" key="2">
    <source>
        <dbReference type="Proteomes" id="UP000002608"/>
    </source>
</evidence>
<reference evidence="1 2" key="1">
    <citation type="submission" date="2007-10" db="EMBL/GenBank/DDBJ databases">
        <title>Complete sequence of Shewanella pealeana ATCC 700345.</title>
        <authorList>
            <consortium name="US DOE Joint Genome Institute"/>
            <person name="Copeland A."/>
            <person name="Lucas S."/>
            <person name="Lapidus A."/>
            <person name="Barry K."/>
            <person name="Glavina del Rio T."/>
            <person name="Dalin E."/>
            <person name="Tice H."/>
            <person name="Pitluck S."/>
            <person name="Chertkov O."/>
            <person name="Brettin T."/>
            <person name="Bruce D."/>
            <person name="Detter J.C."/>
            <person name="Han C."/>
            <person name="Schmutz J."/>
            <person name="Larimer F."/>
            <person name="Land M."/>
            <person name="Hauser L."/>
            <person name="Kyrpides N."/>
            <person name="Kim E."/>
            <person name="Zhao J.-S.Z."/>
            <person name="Manno D."/>
            <person name="Hawari J."/>
            <person name="Richardson P."/>
        </authorList>
    </citation>
    <scope>NUCLEOTIDE SEQUENCE [LARGE SCALE GENOMIC DNA]</scope>
    <source>
        <strain evidence="2">ATCC 700345 / ANG-SQ1</strain>
    </source>
</reference>
<dbReference type="RefSeq" id="WP_012156512.1">
    <property type="nucleotide sequence ID" value="NC_009901.1"/>
</dbReference>
<keyword evidence="2" id="KW-1185">Reference proteome</keyword>
<organism evidence="1 2">
    <name type="scientific">Shewanella pealeana (strain ATCC 700345 / ANG-SQ1)</name>
    <dbReference type="NCBI Taxonomy" id="398579"/>
    <lineage>
        <taxon>Bacteria</taxon>
        <taxon>Pseudomonadati</taxon>
        <taxon>Pseudomonadota</taxon>
        <taxon>Gammaproteobacteria</taxon>
        <taxon>Alteromonadales</taxon>
        <taxon>Shewanellaceae</taxon>
        <taxon>Shewanella</taxon>
    </lineage>
</organism>
<dbReference type="KEGG" id="spl:Spea_3298"/>
<dbReference type="PANTHER" id="PTHR46844">
    <property type="entry name" value="SLR5058 PROTEIN"/>
    <property type="match status" value="1"/>
</dbReference>
<dbReference type="AlphaFoldDB" id="A8H7S6"/>
<dbReference type="SUPFAM" id="SSF52540">
    <property type="entry name" value="P-loop containing nucleoside triphosphate hydrolases"/>
    <property type="match status" value="1"/>
</dbReference>
<dbReference type="EMBL" id="CP000851">
    <property type="protein sequence ID" value="ABV88613.1"/>
    <property type="molecule type" value="Genomic_DNA"/>
</dbReference>
<dbReference type="eggNOG" id="COG5635">
    <property type="taxonomic scope" value="Bacteria"/>
</dbReference>
<dbReference type="PANTHER" id="PTHR46844:SF1">
    <property type="entry name" value="SLR5058 PROTEIN"/>
    <property type="match status" value="1"/>
</dbReference>
<name>A8H7S6_SHEPA</name>
<evidence type="ECO:0000313" key="1">
    <source>
        <dbReference type="EMBL" id="ABV88613.1"/>
    </source>
</evidence>
<protein>
    <submittedName>
        <fullName evidence="1">NTPase (NACHT family)-like protein</fullName>
    </submittedName>
</protein>